<keyword evidence="2" id="KW-1185">Reference proteome</keyword>
<protein>
    <submittedName>
        <fullName evidence="1">4938_t:CDS:1</fullName>
    </submittedName>
</protein>
<proteinExistence type="predicted"/>
<sequence>MIPFTNNYNFMKKIYQNLITAKVKKVKRFWKPVIFYFFGDGKARKSNLVQKLFCSEFYLKKKMQKSGSTWWNRWDNIVTYLNDTPAEVEVK</sequence>
<feature type="non-terminal residue" evidence="1">
    <location>
        <position position="91"/>
    </location>
</feature>
<reference evidence="1" key="1">
    <citation type="submission" date="2021-06" db="EMBL/GenBank/DDBJ databases">
        <authorList>
            <person name="Kallberg Y."/>
            <person name="Tangrot J."/>
            <person name="Rosling A."/>
        </authorList>
    </citation>
    <scope>NUCLEOTIDE SEQUENCE</scope>
    <source>
        <strain evidence="1">AU212A</strain>
    </source>
</reference>
<gene>
    <name evidence="1" type="ORF">SCALOS_LOCUS8360</name>
</gene>
<dbReference type="Proteomes" id="UP000789860">
    <property type="component" value="Unassembled WGS sequence"/>
</dbReference>
<comment type="caution">
    <text evidence="1">The sequence shown here is derived from an EMBL/GenBank/DDBJ whole genome shotgun (WGS) entry which is preliminary data.</text>
</comment>
<evidence type="ECO:0000313" key="2">
    <source>
        <dbReference type="Proteomes" id="UP000789860"/>
    </source>
</evidence>
<evidence type="ECO:0000313" key="1">
    <source>
        <dbReference type="EMBL" id="CAG8642100.1"/>
    </source>
</evidence>
<organism evidence="1 2">
    <name type="scientific">Scutellospora calospora</name>
    <dbReference type="NCBI Taxonomy" id="85575"/>
    <lineage>
        <taxon>Eukaryota</taxon>
        <taxon>Fungi</taxon>
        <taxon>Fungi incertae sedis</taxon>
        <taxon>Mucoromycota</taxon>
        <taxon>Glomeromycotina</taxon>
        <taxon>Glomeromycetes</taxon>
        <taxon>Diversisporales</taxon>
        <taxon>Gigasporaceae</taxon>
        <taxon>Scutellospora</taxon>
    </lineage>
</organism>
<accession>A0ACA9NES8</accession>
<name>A0ACA9NES8_9GLOM</name>
<dbReference type="EMBL" id="CAJVPM010021819">
    <property type="protein sequence ID" value="CAG8642100.1"/>
    <property type="molecule type" value="Genomic_DNA"/>
</dbReference>